<dbReference type="Proteomes" id="UP000623172">
    <property type="component" value="Unassembled WGS sequence"/>
</dbReference>
<dbReference type="Pfam" id="PF06675">
    <property type="entry name" value="DUF1177"/>
    <property type="match status" value="1"/>
</dbReference>
<dbReference type="RefSeq" id="WP_249314176.1">
    <property type="nucleotide sequence ID" value="NZ_JACRSR010000001.1"/>
</dbReference>
<accession>A0A926HP39</accession>
<evidence type="ECO:0000313" key="1">
    <source>
        <dbReference type="EMBL" id="MBC8530285.1"/>
    </source>
</evidence>
<comment type="caution">
    <text evidence="1">The sequence shown here is derived from an EMBL/GenBank/DDBJ whole genome shotgun (WGS) entry which is preliminary data.</text>
</comment>
<dbReference type="AlphaFoldDB" id="A0A926HP39"/>
<proteinExistence type="predicted"/>
<gene>
    <name evidence="1" type="ORF">H8696_00290</name>
</gene>
<name>A0A926HP39_9FIRM</name>
<evidence type="ECO:0000313" key="2">
    <source>
        <dbReference type="Proteomes" id="UP000623172"/>
    </source>
</evidence>
<organism evidence="1 2">
    <name type="scientific">Gehongia tenuis</name>
    <dbReference type="NCBI Taxonomy" id="2763655"/>
    <lineage>
        <taxon>Bacteria</taxon>
        <taxon>Bacillati</taxon>
        <taxon>Bacillota</taxon>
        <taxon>Clostridia</taxon>
        <taxon>Christensenellales</taxon>
        <taxon>Christensenellaceae</taxon>
        <taxon>Gehongia</taxon>
    </lineage>
</organism>
<reference evidence="1" key="1">
    <citation type="submission" date="2020-08" db="EMBL/GenBank/DDBJ databases">
        <title>Genome public.</title>
        <authorList>
            <person name="Liu C."/>
            <person name="Sun Q."/>
        </authorList>
    </citation>
    <scope>NUCLEOTIDE SEQUENCE</scope>
    <source>
        <strain evidence="1">NSJ-53</strain>
    </source>
</reference>
<sequence>MLLKQLLEVYDILDDSAASGERTAAYLRSIRPDADVAVEVLAGPKGSTDMVKIRIPGSAGKAKGGSAPTLGLLGRLGGLGARPERIGFVSDGDGALVALTLAAKLLDMQNKGDTLAGDIFISTHVCPNAPTQPHEPVPFMGSPLEMAQVNRAEVTDELDGILVVDTTKGNRVINHRGFAISPTVKEGYILKVSEDLLALMEITTGRLPQVFALSQQDITPYGNGLYHLNSILQPSTATKAPVVGVAITAETAVPGCATGATHFTDCEEAARFMLEVAKAYGRGSCSLYDSAEYQHLQALYGSMNHFQTKGRWEK</sequence>
<dbReference type="EMBL" id="JACRSR010000001">
    <property type="protein sequence ID" value="MBC8530285.1"/>
    <property type="molecule type" value="Genomic_DNA"/>
</dbReference>
<protein>
    <submittedName>
        <fullName evidence="1">DUF1177 domain-containing protein</fullName>
    </submittedName>
</protein>
<keyword evidence="2" id="KW-1185">Reference proteome</keyword>
<dbReference type="InterPro" id="IPR009561">
    <property type="entry name" value="DUF1177"/>
</dbReference>